<gene>
    <name evidence="11" type="ORF">WISP_91188</name>
</gene>
<dbReference type="CDD" id="cd19691">
    <property type="entry name" value="bHLH_dnHLH_ID1"/>
    <property type="match status" value="1"/>
</dbReference>
<dbReference type="InterPro" id="IPR036638">
    <property type="entry name" value="HLH_DNA-bd_sf"/>
</dbReference>
<evidence type="ECO:0000256" key="4">
    <source>
        <dbReference type="ARBA" id="ARBA00022588"/>
    </source>
</evidence>
<accession>A0ABQ9D1N9</accession>
<evidence type="ECO:0000256" key="8">
    <source>
        <dbReference type="ARBA" id="ARBA00025943"/>
    </source>
</evidence>
<dbReference type="EMBL" id="WHWB01034144">
    <property type="protein sequence ID" value="KAJ7413408.1"/>
    <property type="molecule type" value="Genomic_DNA"/>
</dbReference>
<comment type="domain">
    <text evidence="9">The N-terminal region may be exposed to the interior of the granule, whereas the C-terminal portion may be embedded in the membrane. During phagocytosis and degranulation, proteases may be released and activated and cleave BPI at the junction of the N- and C-terminal portions of the molecule, providing controlled release of the N-terminal antibacterial fragment when bacteria are ingested.</text>
</comment>
<reference evidence="11" key="1">
    <citation type="submission" date="2019-10" db="EMBL/GenBank/DDBJ databases">
        <authorList>
            <person name="Soares A.E.R."/>
            <person name="Aleixo A."/>
            <person name="Schneider P."/>
            <person name="Miyaki C.Y."/>
            <person name="Schneider M.P."/>
            <person name="Mello C."/>
            <person name="Vasconcelos A.T.R."/>
        </authorList>
    </citation>
    <scope>NUCLEOTIDE SEQUENCE</scope>
    <source>
        <tissue evidence="11">Muscle</tissue>
    </source>
</reference>
<evidence type="ECO:0000256" key="1">
    <source>
        <dbReference type="ARBA" id="ARBA00007292"/>
    </source>
</evidence>
<keyword evidence="3 9" id="KW-0929">Antimicrobial</keyword>
<evidence type="ECO:0000256" key="9">
    <source>
        <dbReference type="RuleBase" id="RU369039"/>
    </source>
</evidence>
<dbReference type="InterPro" id="IPR011598">
    <property type="entry name" value="bHLH_dom"/>
</dbReference>
<keyword evidence="12" id="KW-1185">Reference proteome</keyword>
<organism evidence="11 12">
    <name type="scientific">Willisornis vidua</name>
    <name type="common">Xingu scale-backed antbird</name>
    <dbReference type="NCBI Taxonomy" id="1566151"/>
    <lineage>
        <taxon>Eukaryota</taxon>
        <taxon>Metazoa</taxon>
        <taxon>Chordata</taxon>
        <taxon>Craniata</taxon>
        <taxon>Vertebrata</taxon>
        <taxon>Euteleostomi</taxon>
        <taxon>Archelosauria</taxon>
        <taxon>Archosauria</taxon>
        <taxon>Dinosauria</taxon>
        <taxon>Saurischia</taxon>
        <taxon>Theropoda</taxon>
        <taxon>Coelurosauria</taxon>
        <taxon>Aves</taxon>
        <taxon>Neognathae</taxon>
        <taxon>Neoaves</taxon>
        <taxon>Telluraves</taxon>
        <taxon>Australaves</taxon>
        <taxon>Passeriformes</taxon>
        <taxon>Thamnophilidae</taxon>
        <taxon>Willisornis</taxon>
    </lineage>
</organism>
<keyword evidence="6 9" id="KW-0044">Antibiotic</keyword>
<evidence type="ECO:0000256" key="3">
    <source>
        <dbReference type="ARBA" id="ARBA00022529"/>
    </source>
</evidence>
<dbReference type="Pfam" id="PF00010">
    <property type="entry name" value="HLH"/>
    <property type="match status" value="1"/>
</dbReference>
<name>A0ABQ9D1N9_9PASS</name>
<dbReference type="PANTHER" id="PTHR10504">
    <property type="entry name" value="BACTERICIDAL PERMEABILITY-INCREASING BPI PROTEIN-RELATED"/>
    <property type="match status" value="1"/>
</dbReference>
<evidence type="ECO:0000256" key="6">
    <source>
        <dbReference type="ARBA" id="ARBA00023022"/>
    </source>
</evidence>
<evidence type="ECO:0000313" key="12">
    <source>
        <dbReference type="Proteomes" id="UP001145742"/>
    </source>
</evidence>
<dbReference type="SUPFAM" id="SSF55394">
    <property type="entry name" value="Bactericidal permeability-increasing protein, BPI"/>
    <property type="match status" value="2"/>
</dbReference>
<dbReference type="InterPro" id="IPR017943">
    <property type="entry name" value="Bactericidal_perm-incr_a/b_dom"/>
</dbReference>
<dbReference type="InterPro" id="IPR001124">
    <property type="entry name" value="Lipid-bd_serum_glycop_C"/>
</dbReference>
<keyword evidence="9" id="KW-0325">Glycoprotein</keyword>
<evidence type="ECO:0000259" key="10">
    <source>
        <dbReference type="PROSITE" id="PS50888"/>
    </source>
</evidence>
<evidence type="ECO:0000256" key="7">
    <source>
        <dbReference type="ARBA" id="ARBA00023157"/>
    </source>
</evidence>
<evidence type="ECO:0000256" key="2">
    <source>
        <dbReference type="ARBA" id="ARBA00017827"/>
    </source>
</evidence>
<comment type="function">
    <text evidence="9">The cytotoxic action of BPI is limited to many species of Gram-negative bacteria; this specificity may be explained by a strong affinity of the very basic N-terminal half for the negatively charged lipopolysaccharides that are unique to the Gram-negative bacterial outer envelope.</text>
</comment>
<proteinExistence type="inferred from homology"/>
<dbReference type="Pfam" id="PF01273">
    <property type="entry name" value="LBP_BPI_CETP"/>
    <property type="match status" value="1"/>
</dbReference>
<keyword evidence="4 9" id="KW-0399">Innate immunity</keyword>
<dbReference type="Gene3D" id="3.15.20.10">
    <property type="entry name" value="Bactericidal permeability-increasing protein, domain 2"/>
    <property type="match status" value="1"/>
</dbReference>
<comment type="similarity">
    <text evidence="1">Belongs to the BPI/LBP/Plunc superfamily. BPI/LBP family.</text>
</comment>
<dbReference type="PANTHER" id="PTHR10504:SF84">
    <property type="entry name" value="BACTERICIDAL PERMEABILITY-INCREASING PROTEIN"/>
    <property type="match status" value="1"/>
</dbReference>
<comment type="caution">
    <text evidence="11">The sequence shown here is derived from an EMBL/GenBank/DDBJ whole genome shotgun (WGS) entry which is preliminary data.</text>
</comment>
<keyword evidence="7 9" id="KW-1015">Disulfide bond</keyword>
<comment type="domain">
    <text evidence="9">The N- and C-terminal barrels adopt an identical fold despite having only 13% of conserved residues.</text>
</comment>
<dbReference type="Pfam" id="PF02886">
    <property type="entry name" value="LBP_BPI_CETP_C"/>
    <property type="match status" value="1"/>
</dbReference>
<dbReference type="InterPro" id="IPR032942">
    <property type="entry name" value="BPI/LBP/Plunc"/>
</dbReference>
<dbReference type="Gene3D" id="4.10.280.10">
    <property type="entry name" value="Helix-loop-helix DNA-binding domain"/>
    <property type="match status" value="1"/>
</dbReference>
<dbReference type="SMART" id="SM00329">
    <property type="entry name" value="BPI2"/>
    <property type="match status" value="1"/>
</dbReference>
<keyword evidence="5 9" id="KW-0391">Immunity</keyword>
<dbReference type="PROSITE" id="PS50888">
    <property type="entry name" value="BHLH"/>
    <property type="match status" value="1"/>
</dbReference>
<feature type="domain" description="BHLH" evidence="10">
    <location>
        <begin position="36"/>
        <end position="88"/>
    </location>
</feature>
<dbReference type="SMART" id="SM00328">
    <property type="entry name" value="BPI1"/>
    <property type="match status" value="1"/>
</dbReference>
<evidence type="ECO:0000313" key="11">
    <source>
        <dbReference type="EMBL" id="KAJ7413408.1"/>
    </source>
</evidence>
<evidence type="ECO:0000256" key="5">
    <source>
        <dbReference type="ARBA" id="ARBA00022859"/>
    </source>
</evidence>
<keyword evidence="9" id="KW-0964">Secreted</keyword>
<dbReference type="Proteomes" id="UP001145742">
    <property type="component" value="Unassembled WGS sequence"/>
</dbReference>
<dbReference type="InterPro" id="IPR017942">
    <property type="entry name" value="Lipid-bd_serum_glycop_N"/>
</dbReference>
<dbReference type="SMART" id="SM00353">
    <property type="entry name" value="HLH"/>
    <property type="match status" value="1"/>
</dbReference>
<comment type="subunit">
    <text evidence="8 9">Monomer. Homodimer; disulfide-linked.</text>
</comment>
<keyword evidence="9" id="KW-0732">Signal</keyword>
<protein>
    <recommendedName>
        <fullName evidence="2 9">Bactericidal permeability-increasing protein</fullName>
        <shortName evidence="9">BPI</shortName>
    </recommendedName>
</protein>
<dbReference type="Gene3D" id="3.15.10.10">
    <property type="entry name" value="Bactericidal permeability-increasing protein, domain 1"/>
    <property type="match status" value="1"/>
</dbReference>
<dbReference type="SUPFAM" id="SSF47459">
    <property type="entry name" value="HLH, helix-loop-helix DNA-binding domain"/>
    <property type="match status" value="1"/>
</dbReference>
<comment type="subcellular location">
    <subcellularLocation>
        <location evidence="9">Secreted</location>
    </subcellularLocation>
</comment>
<sequence length="562" mass="61173">MKVAAVAPSPLPAGAGGALKAVRPGEAARCGPVPGVSPGAAEQAAAALLYDMKGCYSRLRALVPTLPRHRRVSKVELLQHVIDYIWDLQLELQCGPPRPAAAGDPPEVSHRFGLELLQSTLQKEHELNLTGSYNTPLLGTLTYAVPRIHIHELQMNDSTLDFAEDVGVRLMVQRAQIRLSADWAAQLGAIQDGGSVQLHMQDLAVAAVLGVSEDGSGRPTVWSAGCDAHGTDLHVEFHRGYSWLYNLLAPLLQRTLRQKLNKQLCHELQKGIDRLDGVLKRMKVSTQLDAFAAIDHSLLGPPAITAEHGVIALKGEVFRVEMHQKRLSALPVALPMALPTPLPMALPVSLPTPTPKALPMAREPMLLLAVTDFVANSAAFTYFTAGALRRNISSDMLPRRFPLQLRTKNMGVFSHQLQKQYQDQPMELLLWARQQPLISCHPDALHGTLFSSAEAFVVLPNTTRVPVFLLNIDANVTGKPIITRNRLGGTVRLTGLSVTQVASKVGPVQVKPLETLLKFGLWLFGVPKANKWLRAGIPLPLPHGLNLLSPRISLQESPALDF</sequence>